<dbReference type="STRING" id="1442368.A0A0D2G320"/>
<protein>
    <submittedName>
        <fullName evidence="1">Unplaced genomic scaffold supercont1.8, whole genome shotgun sequence</fullName>
    </submittedName>
</protein>
<name>A0A0D2G320_9EURO</name>
<evidence type="ECO:0000313" key="2">
    <source>
        <dbReference type="Proteomes" id="UP000053029"/>
    </source>
</evidence>
<reference evidence="1 2" key="1">
    <citation type="submission" date="2015-01" db="EMBL/GenBank/DDBJ databases">
        <title>The Genome Sequence of Fonsecaea pedrosoi CBS 271.37.</title>
        <authorList>
            <consortium name="The Broad Institute Genomics Platform"/>
            <person name="Cuomo C."/>
            <person name="de Hoog S."/>
            <person name="Gorbushina A."/>
            <person name="Stielow B."/>
            <person name="Teixiera M."/>
            <person name="Abouelleil A."/>
            <person name="Chapman S.B."/>
            <person name="Priest M."/>
            <person name="Young S.K."/>
            <person name="Wortman J."/>
            <person name="Nusbaum C."/>
            <person name="Birren B."/>
        </authorList>
    </citation>
    <scope>NUCLEOTIDE SEQUENCE [LARGE SCALE GENOMIC DNA]</scope>
    <source>
        <strain evidence="1 2">CBS 271.37</strain>
    </source>
</reference>
<dbReference type="AlphaFoldDB" id="A0A0D2G320"/>
<dbReference type="EMBL" id="KN846976">
    <property type="protein sequence ID" value="KIW75173.1"/>
    <property type="molecule type" value="Genomic_DNA"/>
</dbReference>
<organism evidence="1 2">
    <name type="scientific">Fonsecaea pedrosoi CBS 271.37</name>
    <dbReference type="NCBI Taxonomy" id="1442368"/>
    <lineage>
        <taxon>Eukaryota</taxon>
        <taxon>Fungi</taxon>
        <taxon>Dikarya</taxon>
        <taxon>Ascomycota</taxon>
        <taxon>Pezizomycotina</taxon>
        <taxon>Eurotiomycetes</taxon>
        <taxon>Chaetothyriomycetidae</taxon>
        <taxon>Chaetothyriales</taxon>
        <taxon>Herpotrichiellaceae</taxon>
        <taxon>Fonsecaea</taxon>
    </lineage>
</organism>
<proteinExistence type="predicted"/>
<dbReference type="Proteomes" id="UP000053029">
    <property type="component" value="Unassembled WGS sequence"/>
</dbReference>
<accession>A0A0D2G320</accession>
<evidence type="ECO:0000313" key="1">
    <source>
        <dbReference type="EMBL" id="KIW75173.1"/>
    </source>
</evidence>
<dbReference type="GeneID" id="25311435"/>
<sequence length="69" mass="7848">MRKKYRADGYIPSVYEKVRTRDMFEVDGDGKVLRDAALPVEKGVWSIWPIAGVYGVLSALKGGDYLRKR</sequence>
<gene>
    <name evidence="1" type="ORF">Z517_11945</name>
</gene>
<dbReference type="HOGENOM" id="CLU_2775966_0_0_1"/>
<keyword evidence="2" id="KW-1185">Reference proteome</keyword>
<dbReference type="RefSeq" id="XP_013278981.1">
    <property type="nucleotide sequence ID" value="XM_013423527.1"/>
</dbReference>
<dbReference type="VEuPathDB" id="FungiDB:Z517_11945"/>